<dbReference type="OrthoDB" id="856045at2"/>
<accession>K4LGC3</accession>
<dbReference type="RefSeq" id="WP_015050778.1">
    <property type="nucleotide sequence ID" value="NC_018870.1"/>
</dbReference>
<protein>
    <submittedName>
        <fullName evidence="2">Uncharacterized protein</fullName>
    </submittedName>
</protein>
<evidence type="ECO:0000313" key="2">
    <source>
        <dbReference type="EMBL" id="AFV11898.1"/>
    </source>
</evidence>
<evidence type="ECO:0000313" key="3">
    <source>
        <dbReference type="Proteomes" id="UP000000467"/>
    </source>
</evidence>
<feature type="coiled-coil region" evidence="1">
    <location>
        <begin position="1180"/>
        <end position="1232"/>
    </location>
</feature>
<dbReference type="KEGG" id="tpz:Tph_c16950"/>
<gene>
    <name evidence="2" type="ordered locus">Tph_c16950</name>
</gene>
<sequence>MRLADIVSFRKDLLFNGAVQLSWFEKDRVLAESAAEHFVFHGPNYHGVVEEDLASSSHKLLDTASFTLDILERINGIIVDEPFALAIAGYGTGKSHLAVTLAILLNSPTSHAARKILDNITMVDAAIGKRVHDIIAKSKQPFLVVSINGMQDFDLCGEIIRQVLFVLNQNGLDTTVLENLRPRFKSAINFTESFFDPLREDYEERFGKGCNVQEIIENLRRQDEETFRKVSDIYEQKMGSPIYAVGQESLNDFINITKENYCGPGKPFAGILIIFDEFGRYLEFAVQKPHIAGPGALQQLFECVQTNSDRVFLLCFIQYELKAYISRIAPELRDDLSRYVTRYDAVRKVRLSTNLETLIANLLEKKNVSELERQLADADTLSANLQSRMINWFPDIKNHAVWMDPEKFNQVICRGCWPLHPCSTWVLYKLTTIGKSLQQRSALSLLADIYTFFQDMQFDTGRTIRPVDLCSEAMISEFLASERYGQHGAAAHSYESVMQKYYYELSDIEKMVLKGVLVSSKIGIKVDSKEDYLDALAEFCGIENNELTKAVQSLEREYAVLTWNELLRQYEITGDAAPRREFVALLKEKVSDINSLRRANIFSQNYKKWSQFEMYPTDFGSENNITTREWNYKVYFTDITMLEGQIDYAIRTWRDAMGVDEEKGQLIYCYVGPESNIDTIKVIAQKMMKTSLEKNSLEWEAGAPIAVIFLYDNDGTFGQKIAEYWVLEEGLSDVECQKYANFIIDRKNGLFQEISNQFTVLERERHIVFATERQISAARLKRMLVQLFEVIYPKRIPFPFDGFHTTRGNAAKDCQVFTKELFLGNLDRDWISTCSEQQRNRAYQVLDRSWGIIDDDGSIRLKPSNKVIREIIELLESKIGEMSDSETPTSMNIGDAMRLLCAPPFGCNIASAGMILSLFVGRRKKEVNLLKNDQTISFEKWLSEAMPGNFFDLSILDQTYVIRVSKEKISEWENLLDEWSIEKTLSGKVDFRNKALELDKRVAVPQQLYYKYKHLYEQANDAVKQLNWYNSTIEQALNKVDKGVEKDEAGLLSWGAADLVDLYDKMQLEDEKWTKDQMEEVKKHLAYARLQTQQRFWRWLSHRTVSSIEQLGKFKHDMLIKIGENLSKLELFEEKRLLEAHVEKVEQQINLITDIKRTVSDIEVMLKNNIITSTTPFQVLVAWLEQVNNYEIRLEKAKKLKDINLNDVDEAAKKLENFRKDCQNQLQLYKERVLNVFNITEIKSLSDLAYWRSEIDSLIRIYEGREKDIEDLKLVQKQLELVELHYQRLSREDLDEEEFQEACKRYKEENDSEFLDDAPPLDNELIYGSFIKEIRAKREREAAEWMQHNIPDPKMITRMDAETLIQLRDRLQKMPRLLSTDQVKTVRDALATCEKRLDELKVEGLLAKFRELSEENKKMFLSKISDYISKFITMLQTNRVN</sequence>
<dbReference type="STRING" id="1089553.Tph_c16950"/>
<keyword evidence="1" id="KW-0175">Coiled coil</keyword>
<organism evidence="2 3">
    <name type="scientific">Thermacetogenium phaeum (strain ATCC BAA-254 / DSM 26808 / PB)</name>
    <dbReference type="NCBI Taxonomy" id="1089553"/>
    <lineage>
        <taxon>Bacteria</taxon>
        <taxon>Bacillati</taxon>
        <taxon>Bacillota</taxon>
        <taxon>Clostridia</taxon>
        <taxon>Thermoanaerobacterales</taxon>
        <taxon>Thermoanaerobacteraceae</taxon>
        <taxon>Thermacetogenium</taxon>
    </lineage>
</organism>
<dbReference type="HOGENOM" id="CLU_251841_0_0_9"/>
<dbReference type="EMBL" id="CP003732">
    <property type="protein sequence ID" value="AFV11898.1"/>
    <property type="molecule type" value="Genomic_DNA"/>
</dbReference>
<evidence type="ECO:0000256" key="1">
    <source>
        <dbReference type="SAM" id="Coils"/>
    </source>
</evidence>
<dbReference type="Proteomes" id="UP000000467">
    <property type="component" value="Chromosome"/>
</dbReference>
<dbReference type="eggNOG" id="COG1196">
    <property type="taxonomic scope" value="Bacteria"/>
</dbReference>
<keyword evidence="3" id="KW-1185">Reference proteome</keyword>
<feature type="coiled-coil region" evidence="1">
    <location>
        <begin position="537"/>
        <end position="564"/>
    </location>
</feature>
<proteinExistence type="predicted"/>
<name>K4LGC3_THEPS</name>
<reference evidence="2 3" key="1">
    <citation type="journal article" date="2012" name="BMC Genomics">
        <title>Genome-guided analysis of physiological and morphological traits of the fermentative acetate oxidizer Thermacetogenium phaeum.</title>
        <authorList>
            <person name="Oehler D."/>
            <person name="Poehlein A."/>
            <person name="Leimbach A."/>
            <person name="Muller N."/>
            <person name="Daniel R."/>
            <person name="Gottschalk G."/>
            <person name="Schink B."/>
        </authorList>
    </citation>
    <scope>NUCLEOTIDE SEQUENCE [LARGE SCALE GENOMIC DNA]</scope>
    <source>
        <strain evidence="3">ATCC BAA-254 / DSM 26808 / PB</strain>
    </source>
</reference>